<accession>Q9LN52</accession>
<reference evidence="2" key="3">
    <citation type="submission" date="2000-06" db="EMBL/GenBank/DDBJ databases">
        <authorList>
            <person name="Cheuk R."/>
            <person name="Shinn P."/>
            <person name="Brooks S."/>
            <person name="Buehler E."/>
            <person name="Chao Q."/>
            <person name="Johnson-Hopson C."/>
            <person name="Khan S."/>
            <person name="Kim C."/>
            <person name="Altafi H."/>
            <person name="Bei B."/>
            <person name="Chin C."/>
            <person name="Chiou J."/>
            <person name="Choi E."/>
            <person name="Conn L."/>
            <person name="Conway A."/>
            <person name="Gonzalez A."/>
            <person name="Hansen N."/>
            <person name="Howing B."/>
            <person name="Koo T."/>
            <person name="Lam B."/>
            <person name="Lee J."/>
            <person name="Lenz C."/>
            <person name="Li J."/>
            <person name="Liu A."/>
            <person name="Liu J."/>
            <person name="Liu S."/>
            <person name="Mukharsky N."/>
            <person name="Nguyen M."/>
            <person name="Palm C."/>
            <person name="Pham P."/>
            <person name="Sakano H."/>
            <person name="Schwartz J."/>
            <person name="Southwick A."/>
            <person name="Thaveri A."/>
            <person name="Toriumi M."/>
            <person name="Vaysberg M."/>
            <person name="Yu G."/>
            <person name="Davis R."/>
            <person name="Federspiel N."/>
            <person name="Theologis A."/>
            <person name="Ecker J."/>
        </authorList>
    </citation>
    <scope>NUCLEOTIDE SEQUENCE</scope>
</reference>
<keyword evidence="1" id="KW-0812">Transmembrane</keyword>
<proteinExistence type="predicted"/>
<reference evidence="2" key="4">
    <citation type="submission" date="2000-10" db="EMBL/GenBank/DDBJ databases">
        <authorList>
            <person name="Chao Q."/>
            <person name="Brooks S."/>
            <person name="Buehler E."/>
            <person name="Johnson-Hopson C."/>
            <person name="Khan S."/>
            <person name="Kim C."/>
            <person name="Shinn P."/>
            <person name="Altafi H."/>
            <person name="Bei B."/>
            <person name="Chin C."/>
            <person name="Chiou J."/>
            <person name="Choi E."/>
            <person name="Conn L."/>
            <person name="Conway A."/>
            <person name="Gonzalez A."/>
            <person name="Hansen N."/>
            <person name="Howing B."/>
            <person name="Koo T."/>
            <person name="Lam B."/>
            <person name="Lee J."/>
            <person name="Lenz C."/>
            <person name="Li J."/>
            <person name="Liu A."/>
            <person name="Liu J."/>
            <person name="Liu S."/>
            <person name="Mukharsky N."/>
            <person name="Nguyen M."/>
            <person name="Palm C."/>
            <person name="Pham P."/>
            <person name="Sakano H."/>
            <person name="Schwartz J."/>
            <person name="Southwick A."/>
            <person name="Thaveri A."/>
            <person name="Toriumi M."/>
            <person name="Vaysberg M."/>
            <person name="Yu G."/>
            <person name="Davis R."/>
            <person name="Federspiel N."/>
            <person name="Theologis A."/>
            <person name="Ecker J."/>
        </authorList>
    </citation>
    <scope>NUCLEOTIDE SEQUENCE</scope>
</reference>
<protein>
    <submittedName>
        <fullName evidence="2">F18O14.18</fullName>
    </submittedName>
</protein>
<dbReference type="ExpressionAtlas" id="Q9LN52">
    <property type="expression patterns" value="baseline and differential"/>
</dbReference>
<feature type="transmembrane region" description="Helical" evidence="1">
    <location>
        <begin position="98"/>
        <end position="117"/>
    </location>
</feature>
<reference key="1">
    <citation type="journal article" date="2000" name="Nature">
        <title>Sequence and analysis of chromosome 1 of the plant Arabidopsis thaliana.</title>
        <authorList>
            <person name="Theologis A."/>
            <person name="Ecker J.R."/>
            <person name="Palm C.J."/>
            <person name="Federspiel N.A."/>
            <person name="Kaul S."/>
            <person name="White O."/>
            <person name="Alonso J."/>
            <person name="Altafi H."/>
            <person name="Araujo R."/>
            <person name="Bowman C.L."/>
            <person name="Brooks S.Y."/>
            <person name="Buehler E."/>
            <person name="Chan A."/>
            <person name="Chao Q."/>
            <person name="Chen H."/>
            <person name="Cheuk R.F."/>
            <person name="Chin C.W."/>
            <person name="Chung M.K."/>
            <person name="Conn L."/>
            <person name="Conway A.B."/>
            <person name="Conway A.R."/>
            <person name="Creasy T.H."/>
            <person name="Dewar K."/>
            <person name="Dunn P."/>
            <person name="Etgu P."/>
            <person name="Feldblyum T.V."/>
            <person name="Feng J."/>
            <person name="Fong B."/>
            <person name="Fujii C.Y."/>
            <person name="Gill J.E."/>
            <person name="Goldsmith A.D."/>
            <person name="Haas B."/>
            <person name="Hansen N.F."/>
            <person name="Hughes B."/>
            <person name="Huizar L."/>
            <person name="Hunter J.L."/>
            <person name="Jenkins J."/>
            <person name="Johnson-Hopson C."/>
            <person name="Khan S."/>
            <person name="Khaykin E."/>
            <person name="Kim C.J."/>
            <person name="Koo H.L."/>
            <person name="Kremenetskaia I."/>
            <person name="Kurtz D.B."/>
            <person name="Kwan A."/>
            <person name="Lam B."/>
            <person name="Langin-Hooper S."/>
            <person name="Lee A."/>
            <person name="Lee J.M."/>
            <person name="Lenz C.A."/>
            <person name="Li J.H."/>
            <person name="Li Y."/>
            <person name="Lin X."/>
            <person name="Liu S.X."/>
            <person name="Liu Z.A."/>
            <person name="Luros J.S."/>
            <person name="Maiti R."/>
            <person name="Marziali A."/>
            <person name="Militscher J."/>
            <person name="Miranda M."/>
            <person name="Nguyen M."/>
            <person name="Nierman W.C."/>
            <person name="Osborne B.I."/>
            <person name="Pai G."/>
            <person name="Peterson J."/>
            <person name="Pham P.K."/>
            <person name="Rizzo M."/>
            <person name="Rooney T."/>
            <person name="Rowley D."/>
            <person name="Sakano H."/>
            <person name="Salzberg S.L."/>
            <person name="Schwartz J.R."/>
            <person name="Shinn P."/>
            <person name="Southwick A.M."/>
            <person name="Sun H."/>
            <person name="Tallon L.J."/>
            <person name="Tambunga G."/>
            <person name="Toriumi M.J."/>
            <person name="Town C.D."/>
            <person name="Utterback T."/>
            <person name="Van Aken S."/>
            <person name="Vaysberg M."/>
            <person name="Vysotskaia V.S."/>
            <person name="Walker M."/>
            <person name="Wu D."/>
            <person name="Yu G."/>
            <person name="Fraser C.M."/>
            <person name="Venter J.C."/>
            <person name="Davis R.W."/>
        </authorList>
    </citation>
    <scope>NUCLEOTIDE SEQUENCE [LARGE SCALE GENOMIC DNA]</scope>
    <source>
        <strain>cv. Columbia</strain>
    </source>
</reference>
<reference evidence="2" key="2">
    <citation type="submission" date="2000-04" db="EMBL/GenBank/DDBJ databases">
        <title>Genomic sequence for Arabidopsis thaliana BAC F18O14 from chromosome I.</title>
        <authorList>
            <person name="Shinn P."/>
            <person name="Brooks S."/>
            <person name="Buehler E."/>
            <person name="Chao Q."/>
            <person name="Johnson-Hopson C."/>
            <person name="Khan S."/>
            <person name="Kim C."/>
            <person name="Altafi H."/>
            <person name="Bei Q."/>
            <person name="Chin C."/>
            <person name="Chiou J."/>
            <person name="Choi E."/>
            <person name="Conn L."/>
            <person name="Conway A."/>
            <person name="Gonzales A."/>
            <person name="Hansen N."/>
            <person name="Howing B."/>
            <person name="Koo T."/>
            <person name="Lam B."/>
            <person name="Lee J."/>
            <person name="Lenz C."/>
            <person name="Li J."/>
            <person name="Liu A."/>
            <person name="Liu K."/>
            <person name="Liu S."/>
            <person name="Mukharsky N."/>
            <person name="Nguyen M."/>
            <person name="Palm C."/>
            <person name="Pham P."/>
            <person name="Sakano H."/>
            <person name="Schwartz J."/>
            <person name="Southwick A."/>
            <person name="Thaveri A."/>
            <person name="Toriumi M."/>
            <person name="Vaysberg M."/>
            <person name="Yu G."/>
            <person name="Federspiel N.A."/>
            <person name="Theologis A."/>
            <person name="Ecker J.R."/>
        </authorList>
    </citation>
    <scope>NUCLEOTIDE SEQUENCE</scope>
</reference>
<feature type="transmembrane region" description="Helical" evidence="1">
    <location>
        <begin position="123"/>
        <end position="140"/>
    </location>
</feature>
<sequence>MGFSRFSPYIGLKHLGISISPKSSNSGFDFSYLYFIFSGFCKNGLFADKKRRCKSMVISASLFGVGAPEALVIGSPRAHYAVFVLGSVQKLTIFSSKFFILILLPFYVIWSFCYISFSYISCFLTQFILILVVKSCIHFFNNPFGNSKIKIELKKINRKN</sequence>
<keyword evidence="1" id="KW-1133">Transmembrane helix</keyword>
<keyword evidence="1" id="KW-0472">Membrane</keyword>
<evidence type="ECO:0000313" key="2">
    <source>
        <dbReference type="EMBL" id="AAF79426.1"/>
    </source>
</evidence>
<name>Q9LN52_ARATH</name>
<dbReference type="AlphaFoldDB" id="Q9LN52"/>
<feature type="transmembrane region" description="Helical" evidence="1">
    <location>
        <begin position="30"/>
        <end position="47"/>
    </location>
</feature>
<evidence type="ECO:0000256" key="1">
    <source>
        <dbReference type="SAM" id="Phobius"/>
    </source>
</evidence>
<organism evidence="2">
    <name type="scientific">Arabidopsis thaliana</name>
    <name type="common">Mouse-ear cress</name>
    <dbReference type="NCBI Taxonomy" id="3702"/>
    <lineage>
        <taxon>Eukaryota</taxon>
        <taxon>Viridiplantae</taxon>
        <taxon>Streptophyta</taxon>
        <taxon>Embryophyta</taxon>
        <taxon>Tracheophyta</taxon>
        <taxon>Spermatophyta</taxon>
        <taxon>Magnoliopsida</taxon>
        <taxon>eudicotyledons</taxon>
        <taxon>Gunneridae</taxon>
        <taxon>Pentapetalae</taxon>
        <taxon>rosids</taxon>
        <taxon>malvids</taxon>
        <taxon>Brassicales</taxon>
        <taxon>Brassicaceae</taxon>
        <taxon>Camelineae</taxon>
        <taxon>Arabidopsis</taxon>
    </lineage>
</organism>
<dbReference type="EMBL" id="AC025808">
    <property type="protein sequence ID" value="AAF79426.1"/>
    <property type="molecule type" value="Genomic_DNA"/>
</dbReference>